<feature type="transmembrane region" description="Helical" evidence="1">
    <location>
        <begin position="325"/>
        <end position="344"/>
    </location>
</feature>
<keyword evidence="1" id="KW-1133">Transmembrane helix</keyword>
<organism evidence="3 4">
    <name type="scientific">Rhizobium etli 8C-3</name>
    <dbReference type="NCBI Taxonomy" id="538025"/>
    <lineage>
        <taxon>Bacteria</taxon>
        <taxon>Pseudomonadati</taxon>
        <taxon>Pseudomonadota</taxon>
        <taxon>Alphaproteobacteria</taxon>
        <taxon>Hyphomicrobiales</taxon>
        <taxon>Rhizobiaceae</taxon>
        <taxon>Rhizobium/Agrobacterium group</taxon>
        <taxon>Rhizobium</taxon>
    </lineage>
</organism>
<keyword evidence="3" id="KW-0614">Plasmid</keyword>
<evidence type="ECO:0000256" key="1">
    <source>
        <dbReference type="SAM" id="Phobius"/>
    </source>
</evidence>
<feature type="transmembrane region" description="Helical" evidence="1">
    <location>
        <begin position="72"/>
        <end position="89"/>
    </location>
</feature>
<sequence>MFSRVSERKMLSVRGLLLAGWLVLIASLFWDPVSITLTEPDKLGSPFRVDDHVVNIQDEELVATPYAMGTRVFWTMLVPIVPLFLMVFGHEAWRRVCPLSLASQIPGYLGIRRFRSKLERRTGLITRKIPLITPNGWIARNSWYIQFGMLFTGITARLLIINTDRTALAIALLTVIGLAMLTGVLWGGKTWCNYFCPANIVQKIYTEPGGIVESAPHFSRPLVPQSMCRKSTPKGDVSTCVACTANCGDIDLQRSYWNGILDPQRRNVYYMFLGLIFGFYGFYYLYSGNWDYYFSGIWTHEEGAAQRILGPGLFLNRQAVPIPKLVSAPLVLAVFCGTALLLGWGLEALYRRYCSRKENISEKLIVHHCLCIAAWASINAFYLFGGRPNILLLPDLSGRVIDMVIVALTTIWLRLALQQSPTRYQQESMASNLLGELKKMKVNVSKFLDGRKLESLKAEEVYLLTKVLPGFSQQQKLDAYRNILEEAVVNGRTASAGSLKLLQDFRAQMNISEEEHETLLEQLGCSNVSEAGIPYMTDEERQESMGHYRILLNSALMTRLEKGASLQEVFADASFQATVQVLRQSLQINDEDHERALQDLSSQVTVVSRSLDQTLESLLRQKSLRLCIESAIISDPLGATLLDLLHDAMDAHEQEMRVEALSILRNSSAESDQLKYAENLISLCGHELALVLRQSVPGKPGKRWREAFDPKIVAILTGEAKADPAGKPQSAGQRWTHRKAVLLSLDTASNLRHMLEFKDPVIKAIGLMVFGYIDQKVARDAAEKILDGLPNREHPLLVAAFEYMAGMAGVSDVTADNMSLHATIRVAGQRDQLFTSAKSRITIGRSLDNDISPIHPDIWAYHAAITLRHGEIRLVRLDEGRIYINGKQLVEESVVLKKKSIVTFGGATNEAPQIEIDCEDNFGTDNTLVVHPVLRLAMLTRNAHLAKLPLADLAGIALQSHVERHVKSSKLEAKAGLYCHFLIQRGQIRLFDPRRMDFVPEIAFGTGDLVNAELTDPESPLVPEVTSDFAIVLQVPPTPEIIAAASRQGLNTTSILARMSGKAQDQHDRLPRKH</sequence>
<dbReference type="InterPro" id="IPR008984">
    <property type="entry name" value="SMAD_FHA_dom_sf"/>
</dbReference>
<dbReference type="InterPro" id="IPR000253">
    <property type="entry name" value="FHA_dom"/>
</dbReference>
<feature type="transmembrane region" description="Helical" evidence="1">
    <location>
        <begin position="167"/>
        <end position="186"/>
    </location>
</feature>
<dbReference type="Proteomes" id="UP000185109">
    <property type="component" value="Plasmid pRsp8C3a"/>
</dbReference>
<dbReference type="CDD" id="cd00060">
    <property type="entry name" value="FHA"/>
    <property type="match status" value="1"/>
</dbReference>
<feature type="transmembrane region" description="Helical" evidence="1">
    <location>
        <begin position="364"/>
        <end position="384"/>
    </location>
</feature>
<accession>A0A1L5PAC7</accession>
<geneLocation type="plasmid" evidence="4">
    <name>prsp8c3a</name>
</geneLocation>
<reference evidence="3 4" key="1">
    <citation type="submission" date="2016-09" db="EMBL/GenBank/DDBJ databases">
        <title>The complete genome sequences of Rhizobium gallicum, symbiovars gallicum and phaseoli, symbionts associated to common bean (Phaseolus vulgaris).</title>
        <authorList>
            <person name="Bustos P."/>
            <person name="Santamaria R.I."/>
            <person name="Perez-Carrascal O.M."/>
            <person name="Juarez S."/>
            <person name="Lozano L."/>
            <person name="Martinez-Flores I."/>
            <person name="Martinez-Romero E."/>
            <person name="Cevallos M."/>
            <person name="Romero D."/>
            <person name="Davila G."/>
            <person name="Gonzalez V."/>
        </authorList>
    </citation>
    <scope>NUCLEOTIDE SEQUENCE [LARGE SCALE GENOMIC DNA]</scope>
    <source>
        <strain evidence="3 4">8C-3</strain>
        <plasmid evidence="4">Plasmid prsp8c3a</plasmid>
    </source>
</reference>
<evidence type="ECO:0000313" key="3">
    <source>
        <dbReference type="EMBL" id="APO77118.1"/>
    </source>
</evidence>
<protein>
    <submittedName>
        <fullName evidence="3">FHA domain-containing protein</fullName>
    </submittedName>
</protein>
<evidence type="ECO:0000259" key="2">
    <source>
        <dbReference type="PROSITE" id="PS50006"/>
    </source>
</evidence>
<evidence type="ECO:0000313" key="4">
    <source>
        <dbReference type="Proteomes" id="UP000185109"/>
    </source>
</evidence>
<dbReference type="AlphaFoldDB" id="A0A1L5PAC7"/>
<feature type="domain" description="FHA" evidence="2">
    <location>
        <begin position="841"/>
        <end position="889"/>
    </location>
</feature>
<dbReference type="Pfam" id="PF00498">
    <property type="entry name" value="FHA"/>
    <property type="match status" value="1"/>
</dbReference>
<gene>
    <name evidence="3" type="ORF">AM571_PA00233</name>
</gene>
<dbReference type="SUPFAM" id="SSF49879">
    <property type="entry name" value="SMAD/FHA domain"/>
    <property type="match status" value="1"/>
</dbReference>
<dbReference type="PROSITE" id="PS50006">
    <property type="entry name" value="FHA_DOMAIN"/>
    <property type="match status" value="1"/>
</dbReference>
<feature type="transmembrane region" description="Helical" evidence="1">
    <location>
        <begin position="268"/>
        <end position="286"/>
    </location>
</feature>
<feature type="transmembrane region" description="Helical" evidence="1">
    <location>
        <begin position="143"/>
        <end position="161"/>
    </location>
</feature>
<dbReference type="EMBL" id="CP017242">
    <property type="protein sequence ID" value="APO77118.1"/>
    <property type="molecule type" value="Genomic_DNA"/>
</dbReference>
<keyword evidence="1" id="KW-0472">Membrane</keyword>
<proteinExistence type="predicted"/>
<keyword evidence="1" id="KW-0812">Transmembrane</keyword>
<dbReference type="Gene3D" id="2.60.200.20">
    <property type="match status" value="1"/>
</dbReference>
<feature type="transmembrane region" description="Helical" evidence="1">
    <location>
        <begin position="12"/>
        <end position="30"/>
    </location>
</feature>
<name>A0A1L5PAC7_RHIET</name>